<evidence type="ECO:0008006" key="3">
    <source>
        <dbReference type="Google" id="ProtNLM"/>
    </source>
</evidence>
<dbReference type="Proteomes" id="UP001234495">
    <property type="component" value="Unassembled WGS sequence"/>
</dbReference>
<sequence length="648" mass="71890">MKQDLKINYGILDGIIEQLRTYKNALDTMDSSLETLVGFINNNYADSIDAWDELVKDSKKHIKEYREQIGDLLSLFEGYVDDTTAHISPIARNAMMRVDRRDIWANLCQLESGINNNVPKAIRITKNEPFSLAFWDDPTDEEKEKSRSNKAKLDYIRGEISSTQTILDRKMDALWNIFDNKIVPYENTDDAYNNKAAAVKSKYTNFFEGIIDQFEQDIKVATSFIKGLVEGLVDILVGIVTIVVDASIVAVSNQIPDAIEPDFIKNPANEVKAKYGKMISDAIEDPFGIFESIGQGISDTVEEEGIAYIAGNAAPSLIPYVGVVGKAKWLKAVDNGDAPKTNSVTEALKPKVNDLVRDNKAFEGIKQRGVEVVTRTANGALHVVKQLDKGINSVRNGLVYVAENVVGGANIFFRTLIDPDGVEDRLAYANASNKSNVPWNVLDNKVIQENIVDPLKVMFSKLSGGGKGDRNDNKDDIDEVAIDSVKIEQTIEAARAQQLKVIESVESGEVVLKTTKHKGNYGEMKMDDFFESQTYTRISDDRVLTLDQKIVRGIDGVYENSSPPPKYVIAEAKYNTSQLSNTKDGYQMSEDWILGSNRLDEAVGPELAEKIRDEMILNPKNVVGLLVRININGNVVESLLDSSGKVLK</sequence>
<organism evidence="1 2">
    <name type="scientific">Metabacillus malikii</name>
    <dbReference type="NCBI Taxonomy" id="1504265"/>
    <lineage>
        <taxon>Bacteria</taxon>
        <taxon>Bacillati</taxon>
        <taxon>Bacillota</taxon>
        <taxon>Bacilli</taxon>
        <taxon>Bacillales</taxon>
        <taxon>Bacillaceae</taxon>
        <taxon>Metabacillus</taxon>
    </lineage>
</organism>
<keyword evidence="2" id="KW-1185">Reference proteome</keyword>
<protein>
    <recommendedName>
        <fullName evidence="3">LXG domain-containing protein</fullName>
    </recommendedName>
</protein>
<dbReference type="RefSeq" id="WP_307345983.1">
    <property type="nucleotide sequence ID" value="NZ_JAUSUD010000031.1"/>
</dbReference>
<dbReference type="CDD" id="cd20740">
    <property type="entry name" value="PoNe_LXG_HINT-like"/>
    <property type="match status" value="1"/>
</dbReference>
<name>A0ABT9ZLF1_9BACI</name>
<evidence type="ECO:0000313" key="1">
    <source>
        <dbReference type="EMBL" id="MDQ0233116.1"/>
    </source>
</evidence>
<proteinExistence type="predicted"/>
<reference evidence="1 2" key="1">
    <citation type="submission" date="2023-07" db="EMBL/GenBank/DDBJ databases">
        <title>Genomic Encyclopedia of Type Strains, Phase IV (KMG-IV): sequencing the most valuable type-strain genomes for metagenomic binning, comparative biology and taxonomic classification.</title>
        <authorList>
            <person name="Goeker M."/>
        </authorList>
    </citation>
    <scope>NUCLEOTIDE SEQUENCE [LARGE SCALE GENOMIC DNA]</scope>
    <source>
        <strain evidence="1 2">DSM 29005</strain>
    </source>
</reference>
<gene>
    <name evidence="1" type="ORF">J2S19_004457</name>
</gene>
<comment type="caution">
    <text evidence="1">The sequence shown here is derived from an EMBL/GenBank/DDBJ whole genome shotgun (WGS) entry which is preliminary data.</text>
</comment>
<evidence type="ECO:0000313" key="2">
    <source>
        <dbReference type="Proteomes" id="UP001234495"/>
    </source>
</evidence>
<dbReference type="EMBL" id="JAUSUD010000031">
    <property type="protein sequence ID" value="MDQ0233116.1"/>
    <property type="molecule type" value="Genomic_DNA"/>
</dbReference>
<accession>A0ABT9ZLF1</accession>